<gene>
    <name evidence="1" type="ORF">NMK_2187</name>
</gene>
<evidence type="ECO:0000313" key="2">
    <source>
        <dbReference type="Proteomes" id="UP000245081"/>
    </source>
</evidence>
<dbReference type="RefSeq" id="WP_109015780.1">
    <property type="nucleotide sequence ID" value="NZ_BDOQ01000008.1"/>
</dbReference>
<keyword evidence="2" id="KW-1185">Reference proteome</keyword>
<dbReference type="AlphaFoldDB" id="A0A2R5FAL0"/>
<sequence>MELSATTLQALKNDGAFYTCVQKLRIMMGLAFDEREGYLVTQSQQVLESSKAGYQFQVLHRLVPTAVLSMELVVKPTLNGGIPGFLLEFNEGGYASPMRCISSDYSIQLDGLRQRLIAFDLFDAGIKTKQLFSSYVRDALECDGYRPHEPVFVTDLSLTLKPAMAGFSIARGPCCAKRPRWCPPRYPCRPLDSTPTSVP</sequence>
<protein>
    <submittedName>
        <fullName evidence="1">Heavy metal transporter</fullName>
    </submittedName>
</protein>
<accession>A0A2R5FAL0</accession>
<proteinExistence type="predicted"/>
<reference evidence="1 2" key="1">
    <citation type="journal article" date="2018" name="Environ. Microbiol.">
        <title>Isolation and genomic characterization of Novimethylophilus kurashikiensis gen. nov. sp. nov., a new lanthanide-dependent methylotrophic species of Methylophilaceae.</title>
        <authorList>
            <person name="Lv H."/>
            <person name="Sahin N."/>
            <person name="Tani A."/>
        </authorList>
    </citation>
    <scope>NUCLEOTIDE SEQUENCE [LARGE SCALE GENOMIC DNA]</scope>
    <source>
        <strain evidence="1 2">La2-4</strain>
    </source>
</reference>
<dbReference type="EMBL" id="BDOQ01000008">
    <property type="protein sequence ID" value="GBG14588.1"/>
    <property type="molecule type" value="Genomic_DNA"/>
</dbReference>
<name>A0A2R5FAL0_9PROT</name>
<evidence type="ECO:0000313" key="1">
    <source>
        <dbReference type="EMBL" id="GBG14588.1"/>
    </source>
</evidence>
<dbReference type="Proteomes" id="UP000245081">
    <property type="component" value="Unassembled WGS sequence"/>
</dbReference>
<organism evidence="1 2">
    <name type="scientific">Novimethylophilus kurashikiensis</name>
    <dbReference type="NCBI Taxonomy" id="1825523"/>
    <lineage>
        <taxon>Bacteria</taxon>
        <taxon>Pseudomonadati</taxon>
        <taxon>Pseudomonadota</taxon>
        <taxon>Betaproteobacteria</taxon>
        <taxon>Nitrosomonadales</taxon>
        <taxon>Methylophilaceae</taxon>
        <taxon>Novimethylophilus</taxon>
    </lineage>
</organism>
<comment type="caution">
    <text evidence="1">The sequence shown here is derived from an EMBL/GenBank/DDBJ whole genome shotgun (WGS) entry which is preliminary data.</text>
</comment>